<keyword evidence="6" id="KW-0456">Lyase</keyword>
<evidence type="ECO:0000256" key="1">
    <source>
        <dbReference type="ARBA" id="ARBA00005254"/>
    </source>
</evidence>
<keyword evidence="2" id="KW-0153">Cholesterol metabolism</keyword>
<sequence>MKEPDALVEQRGHTLIVTLNRPAARNALSSEMMAIMVEAWDRIDNDPDIRCAILTGAGGYFCSGMDLKAATAKPPGDSFKDGSYDPSRIDALLKGRRLTKPLIAAVEGPAIAGGTEILQGTDIRVAGESAKFGISEAKWSLYPMGGSAVRLVRQIPYTVACDLLLTGRHITAAEAKEIGLIGYVVPDGQALAKALEIADVISANGPLAVQAILRAIRETEGLPENEAFKIDTQLGIKVFLSEDAKEGPLAFKEKRPRSSRPVTLCAERVLGRDSLRFSALSTRPMGLSVPGGTLPPWGTVFGKRSDRWRSADPPRPQKQVRRDLSGCLHSSRHRGHRRAARTRRLAVVSAARRDRRPFGFGFARRQMGRRPRTGRAAVRLSPAAQRYSHLVGSCR</sequence>
<dbReference type="InterPro" id="IPR001753">
    <property type="entry name" value="Enoyl-CoA_hydra/iso"/>
</dbReference>
<protein>
    <recommendedName>
        <fullName evidence="10">Enoyl-CoA hydratase EchA19</fullName>
    </recommendedName>
</protein>
<dbReference type="Pfam" id="PF00378">
    <property type="entry name" value="ECH_1"/>
    <property type="match status" value="1"/>
</dbReference>
<reference evidence="11" key="1">
    <citation type="submission" date="2014-01" db="EMBL/GenBank/DDBJ databases">
        <authorList>
            <person name="Brown-Elliot B."/>
            <person name="Wallace R."/>
            <person name="Lenaerts A."/>
            <person name="Ordway D."/>
            <person name="DeGroote M.A."/>
            <person name="Parker T."/>
            <person name="Sizemore C."/>
            <person name="Tallon L.J."/>
            <person name="Sadzewicz L.K."/>
            <person name="Sengamalay N."/>
            <person name="Fraser C.M."/>
            <person name="Hine E."/>
            <person name="Shefchek K.A."/>
            <person name="Das S.P."/>
            <person name="Tettelin H."/>
        </authorList>
    </citation>
    <scope>NUCLEOTIDE SEQUENCE [LARGE SCALE GENOMIC DNA]</scope>
    <source>
        <strain evidence="11">4042</strain>
    </source>
</reference>
<dbReference type="Gene3D" id="1.10.12.10">
    <property type="entry name" value="Lyase 2-enoyl-coa Hydratase, Chain A, domain 2"/>
    <property type="match status" value="1"/>
</dbReference>
<gene>
    <name evidence="11" type="ORF">I553_5469</name>
</gene>
<dbReference type="GO" id="GO:0008203">
    <property type="term" value="P:cholesterol metabolic process"/>
    <property type="evidence" value="ECO:0007669"/>
    <property type="project" value="UniProtKB-KW"/>
</dbReference>
<comment type="pathway">
    <text evidence="7">Steroid metabolism; cholesterol degradation.</text>
</comment>
<dbReference type="GO" id="GO:0016829">
    <property type="term" value="F:lyase activity"/>
    <property type="evidence" value="ECO:0007669"/>
    <property type="project" value="UniProtKB-KW"/>
</dbReference>
<keyword evidence="4" id="KW-1207">Sterol metabolism</keyword>
<dbReference type="NCBIfam" id="NF005864">
    <property type="entry name" value="PRK07799.1"/>
    <property type="match status" value="1"/>
</dbReference>
<dbReference type="PANTHER" id="PTHR11941">
    <property type="entry name" value="ENOYL-COA HYDRATASE-RELATED"/>
    <property type="match status" value="1"/>
</dbReference>
<comment type="catalytic activity">
    <reaction evidence="8">
        <text>(22E)-3-oxochola-4,22-dien-24-oyl-CoA + H2O = (22R)-hydroxy-3-oxo-chol-4-ene-24-oyl-CoA</text>
        <dbReference type="Rhea" id="RHEA:72575"/>
        <dbReference type="ChEBI" id="CHEBI:15377"/>
        <dbReference type="ChEBI" id="CHEBI:136759"/>
        <dbReference type="ChEBI" id="CHEBI:192383"/>
    </reaction>
</comment>
<dbReference type="InterPro" id="IPR029045">
    <property type="entry name" value="ClpP/crotonase-like_dom_sf"/>
</dbReference>
<evidence type="ECO:0000256" key="10">
    <source>
        <dbReference type="ARBA" id="ARBA00068722"/>
    </source>
</evidence>
<comment type="similarity">
    <text evidence="1">Belongs to the enoyl-CoA hydratase/isomerase family.</text>
</comment>
<evidence type="ECO:0000256" key="3">
    <source>
        <dbReference type="ARBA" id="ARBA00023098"/>
    </source>
</evidence>
<evidence type="ECO:0000256" key="4">
    <source>
        <dbReference type="ARBA" id="ARBA00023166"/>
    </source>
</evidence>
<accession>X7ZVL9</accession>
<dbReference type="PANTHER" id="PTHR11941:SF169">
    <property type="entry name" value="(7AS)-7A-METHYL-1,5-DIOXO-2,3,5,6,7,7A-HEXAHYDRO-1H-INDENE-CARBOXYL-COA HYDROLASE"/>
    <property type="match status" value="1"/>
</dbReference>
<comment type="caution">
    <text evidence="11">The sequence shown here is derived from an EMBL/GenBank/DDBJ whole genome shotgun (WGS) entry which is preliminary data.</text>
</comment>
<dbReference type="EMBL" id="JAOB01000069">
    <property type="protein sequence ID" value="EUA23269.1"/>
    <property type="molecule type" value="Genomic_DNA"/>
</dbReference>
<keyword evidence="5" id="KW-0753">Steroid metabolism</keyword>
<dbReference type="SUPFAM" id="SSF52096">
    <property type="entry name" value="ClpP/crotonase"/>
    <property type="match status" value="1"/>
</dbReference>
<organism evidence="11">
    <name type="scientific">Mycobacterium xenopi 4042</name>
    <dbReference type="NCBI Taxonomy" id="1299334"/>
    <lineage>
        <taxon>Bacteria</taxon>
        <taxon>Bacillati</taxon>
        <taxon>Actinomycetota</taxon>
        <taxon>Actinomycetes</taxon>
        <taxon>Mycobacteriales</taxon>
        <taxon>Mycobacteriaceae</taxon>
        <taxon>Mycobacterium</taxon>
    </lineage>
</organism>
<dbReference type="CDD" id="cd06558">
    <property type="entry name" value="crotonase-like"/>
    <property type="match status" value="1"/>
</dbReference>
<evidence type="ECO:0000256" key="7">
    <source>
        <dbReference type="ARBA" id="ARBA00049645"/>
    </source>
</evidence>
<keyword evidence="3" id="KW-0443">Lipid metabolism</keyword>
<evidence type="ECO:0000256" key="2">
    <source>
        <dbReference type="ARBA" id="ARBA00022548"/>
    </source>
</evidence>
<dbReference type="InterPro" id="IPR014748">
    <property type="entry name" value="Enoyl-CoA_hydra_C"/>
</dbReference>
<dbReference type="GO" id="GO:0006635">
    <property type="term" value="P:fatty acid beta-oxidation"/>
    <property type="evidence" value="ECO:0007669"/>
    <property type="project" value="TreeGrafter"/>
</dbReference>
<evidence type="ECO:0000256" key="5">
    <source>
        <dbReference type="ARBA" id="ARBA00023221"/>
    </source>
</evidence>
<dbReference type="Gene3D" id="3.90.226.10">
    <property type="entry name" value="2-enoyl-CoA Hydratase, Chain A, domain 1"/>
    <property type="match status" value="1"/>
</dbReference>
<dbReference type="PATRIC" id="fig|1299334.3.peg.7420"/>
<comment type="subunit">
    <text evidence="9">Homotrimer; substrate probably binds in elongated tunnels between the subunits.</text>
</comment>
<evidence type="ECO:0000313" key="11">
    <source>
        <dbReference type="EMBL" id="EUA23269.1"/>
    </source>
</evidence>
<proteinExistence type="inferred from homology"/>
<evidence type="ECO:0000256" key="6">
    <source>
        <dbReference type="ARBA" id="ARBA00023239"/>
    </source>
</evidence>
<dbReference type="AlphaFoldDB" id="X7ZVL9"/>
<name>X7ZVL9_MYCXE</name>
<dbReference type="FunFam" id="3.90.226.10:FF:000042">
    <property type="entry name" value="Enoyl-CoA hydratase EchA1"/>
    <property type="match status" value="1"/>
</dbReference>
<evidence type="ECO:0000256" key="8">
    <source>
        <dbReference type="ARBA" id="ARBA00050550"/>
    </source>
</evidence>
<evidence type="ECO:0000256" key="9">
    <source>
        <dbReference type="ARBA" id="ARBA00063987"/>
    </source>
</evidence>